<evidence type="ECO:0000256" key="6">
    <source>
        <dbReference type="ARBA" id="ARBA00022667"/>
    </source>
</evidence>
<dbReference type="InterPro" id="IPR042197">
    <property type="entry name" value="Apaf_helical"/>
</dbReference>
<evidence type="ECO:0000256" key="3">
    <source>
        <dbReference type="ARBA" id="ARBA00008894"/>
    </source>
</evidence>
<keyword evidence="4" id="KW-0963">Cytoplasm</keyword>
<accession>A0A161X265</accession>
<feature type="domain" description="Disease resistance R13L4/SHOC-2-like LRR" evidence="13">
    <location>
        <begin position="448"/>
        <end position="757"/>
    </location>
</feature>
<gene>
    <name evidence="14" type="ORF">DCAR_0727027</name>
</gene>
<dbReference type="Pfam" id="PF23559">
    <property type="entry name" value="WHD_DRP"/>
    <property type="match status" value="1"/>
</dbReference>
<evidence type="ECO:0000256" key="8">
    <source>
        <dbReference type="ARBA" id="ARBA00022741"/>
    </source>
</evidence>
<feature type="domain" description="NB-ARC" evidence="11">
    <location>
        <begin position="32"/>
        <end position="195"/>
    </location>
</feature>
<feature type="domain" description="Disease resistance protein winged helix" evidence="12">
    <location>
        <begin position="278"/>
        <end position="356"/>
    </location>
</feature>
<dbReference type="InterPro" id="IPR044974">
    <property type="entry name" value="Disease_R_plants"/>
</dbReference>
<keyword evidence="9" id="KW-0611">Plant defense</keyword>
<evidence type="ECO:0000256" key="2">
    <source>
        <dbReference type="ARBA" id="ARBA00004496"/>
    </source>
</evidence>
<dbReference type="PANTHER" id="PTHR23155">
    <property type="entry name" value="DISEASE RESISTANCE PROTEIN RP"/>
    <property type="match status" value="1"/>
</dbReference>
<protein>
    <submittedName>
        <fullName evidence="14">Uncharacterized protein</fullName>
    </submittedName>
</protein>
<evidence type="ECO:0000259" key="11">
    <source>
        <dbReference type="Pfam" id="PF00931"/>
    </source>
</evidence>
<dbReference type="PANTHER" id="PTHR23155:SF1152">
    <property type="entry name" value="AAA+ ATPASE DOMAIN-CONTAINING PROTEIN"/>
    <property type="match status" value="1"/>
</dbReference>
<evidence type="ECO:0000313" key="14">
    <source>
        <dbReference type="EMBL" id="WOH07595.1"/>
    </source>
</evidence>
<keyword evidence="15" id="KW-1185">Reference proteome</keyword>
<dbReference type="FunFam" id="3.40.50.300:FF:001091">
    <property type="entry name" value="Probable disease resistance protein At1g61300"/>
    <property type="match status" value="1"/>
</dbReference>
<dbReference type="GO" id="GO:0009626">
    <property type="term" value="P:plant-type hypersensitive response"/>
    <property type="evidence" value="ECO:0007669"/>
    <property type="project" value="UniProtKB-KW"/>
</dbReference>
<dbReference type="Pfam" id="PF23598">
    <property type="entry name" value="LRR_14"/>
    <property type="match status" value="1"/>
</dbReference>
<keyword evidence="8" id="KW-0547">Nucleotide-binding</keyword>
<evidence type="ECO:0000256" key="10">
    <source>
        <dbReference type="ARBA" id="ARBA00022840"/>
    </source>
</evidence>
<dbReference type="Gramene" id="KZM86423">
    <property type="protein sequence ID" value="KZM86423"/>
    <property type="gene ID" value="DCAR_023557"/>
</dbReference>
<dbReference type="InterPro" id="IPR036388">
    <property type="entry name" value="WH-like_DNA-bd_sf"/>
</dbReference>
<dbReference type="EMBL" id="CP093349">
    <property type="protein sequence ID" value="WOH07595.1"/>
    <property type="molecule type" value="Genomic_DNA"/>
</dbReference>
<evidence type="ECO:0000256" key="1">
    <source>
        <dbReference type="ARBA" id="ARBA00002074"/>
    </source>
</evidence>
<dbReference type="Gene3D" id="1.10.10.10">
    <property type="entry name" value="Winged helix-like DNA-binding domain superfamily/Winged helix DNA-binding domain"/>
    <property type="match status" value="1"/>
</dbReference>
<sequence>METSNSSFQKVGSQRDARSTTVVGYDEDARILIEKLKGGRKQLQFISVFGMAGLGKTTLVRKVFTEPLIEYHFHVRAWTTVTQEPKKRDLLLGILKSGFDVDNKNESDMELRATLKRRLSGQRYLVVMDDIWDSKDWNDLMLCFPDDNLGSRIVFTSRLADVPFKVHPGCYKYPLRFLSHEESWNLLRYRVFLEDSCPTSLIKIGQEIARNCKGLPLSLVVMAGILASDQTANWWNQVGEDTSSNVSNAPEQHMKTVELSYKHLPNHLKPCFLYFAAFPEDYEIPAWKLILLWMAEGLIKTTQTTEKFPEDEENSLEKVAAGYLNNLISRSLVMVSKTGSNGGIKACIVHDVLRDFCIQRASKANFLQQLPRYQLHVSNTPTKSTVKRVYSGSDSEKNFILELTRYFQLENLFSPYETLLNKSTDSLKVNTILCCNASLSFYADCYDFYALGAFRVLRVLDLSGTGLSNVPHVMVSLLTLRYVALCIKPVDDHRGFVDLSLPNSMNSLIFLETLIVHNRKENGIHVPYETWMLNRLKHLILRGNIVHQDIPDSQMHCLSNLKTVSTQIPLDQCKKILEYTPNLRKLGIRAALYLSSTKLRIPNLDKLQHLENLSLQNDLNPGYDLTDNLLHRELTSPFMFPATLKKLTLVCTFLKWDEMEQIGMLPNLEVLKLQCEAFRGEKWETTDGGFCRLKHLAFKFIKFVQWSAYSEQFPNLQHLKMDECTQLEEIPIGIGDIYTLERIEIRNCNYAVVQSAHKIIEDQLNKGNDFLKISVFQGMQTSV</sequence>
<evidence type="ECO:0000256" key="9">
    <source>
        <dbReference type="ARBA" id="ARBA00022821"/>
    </source>
</evidence>
<dbReference type="GO" id="GO:0005524">
    <property type="term" value="F:ATP binding"/>
    <property type="evidence" value="ECO:0007669"/>
    <property type="project" value="UniProtKB-KW"/>
</dbReference>
<evidence type="ECO:0000259" key="13">
    <source>
        <dbReference type="Pfam" id="PF23598"/>
    </source>
</evidence>
<dbReference type="PRINTS" id="PR00364">
    <property type="entry name" value="DISEASERSIST"/>
</dbReference>
<keyword evidence="7" id="KW-0677">Repeat</keyword>
<organism evidence="14 15">
    <name type="scientific">Daucus carota subsp. sativus</name>
    <name type="common">Carrot</name>
    <dbReference type="NCBI Taxonomy" id="79200"/>
    <lineage>
        <taxon>Eukaryota</taxon>
        <taxon>Viridiplantae</taxon>
        <taxon>Streptophyta</taxon>
        <taxon>Embryophyta</taxon>
        <taxon>Tracheophyta</taxon>
        <taxon>Spermatophyta</taxon>
        <taxon>Magnoliopsida</taxon>
        <taxon>eudicotyledons</taxon>
        <taxon>Gunneridae</taxon>
        <taxon>Pentapetalae</taxon>
        <taxon>asterids</taxon>
        <taxon>campanulids</taxon>
        <taxon>Apiales</taxon>
        <taxon>Apiaceae</taxon>
        <taxon>Apioideae</taxon>
        <taxon>Scandiceae</taxon>
        <taxon>Daucinae</taxon>
        <taxon>Daucus</taxon>
        <taxon>Daucus sect. Daucus</taxon>
    </lineage>
</organism>
<dbReference type="SUPFAM" id="SSF52540">
    <property type="entry name" value="P-loop containing nucleoside triphosphate hydrolases"/>
    <property type="match status" value="1"/>
</dbReference>
<keyword evidence="10" id="KW-0067">ATP-binding</keyword>
<evidence type="ECO:0000259" key="12">
    <source>
        <dbReference type="Pfam" id="PF23559"/>
    </source>
</evidence>
<dbReference type="InterPro" id="IPR055414">
    <property type="entry name" value="LRR_R13L4/SHOC2-like"/>
</dbReference>
<dbReference type="GO" id="GO:0051607">
    <property type="term" value="P:defense response to virus"/>
    <property type="evidence" value="ECO:0007669"/>
    <property type="project" value="UniProtKB-ARBA"/>
</dbReference>
<dbReference type="InterPro" id="IPR032675">
    <property type="entry name" value="LRR_dom_sf"/>
</dbReference>
<evidence type="ECO:0000256" key="7">
    <source>
        <dbReference type="ARBA" id="ARBA00022737"/>
    </source>
</evidence>
<evidence type="ECO:0000313" key="15">
    <source>
        <dbReference type="Proteomes" id="UP000077755"/>
    </source>
</evidence>
<evidence type="ECO:0000256" key="5">
    <source>
        <dbReference type="ARBA" id="ARBA00022614"/>
    </source>
</evidence>
<proteinExistence type="inferred from homology"/>
<keyword evidence="5" id="KW-0433">Leucine-rich repeat</keyword>
<reference evidence="14" key="2">
    <citation type="submission" date="2022-03" db="EMBL/GenBank/DDBJ databases">
        <title>Draft title - Genomic analysis of global carrot germplasm unveils the trajectory of domestication and the origin of high carotenoid orange carrot.</title>
        <authorList>
            <person name="Iorizzo M."/>
            <person name="Ellison S."/>
            <person name="Senalik D."/>
            <person name="Macko-Podgorni A."/>
            <person name="Grzebelus D."/>
            <person name="Bostan H."/>
            <person name="Rolling W."/>
            <person name="Curaba J."/>
            <person name="Simon P."/>
        </authorList>
    </citation>
    <scope>NUCLEOTIDE SEQUENCE</scope>
    <source>
        <tissue evidence="14">Leaf</tissue>
    </source>
</reference>
<dbReference type="FunFam" id="1.10.10.10:FF:000322">
    <property type="entry name" value="Probable disease resistance protein At1g63360"/>
    <property type="match status" value="1"/>
</dbReference>
<name>A0A161X265_DAUCS</name>
<dbReference type="Gene3D" id="3.40.50.300">
    <property type="entry name" value="P-loop containing nucleotide triphosphate hydrolases"/>
    <property type="match status" value="1"/>
</dbReference>
<keyword evidence="6" id="KW-0381">Hypersensitive response</keyword>
<dbReference type="Gene3D" id="3.80.10.10">
    <property type="entry name" value="Ribonuclease Inhibitor"/>
    <property type="match status" value="1"/>
</dbReference>
<dbReference type="OMA" id="ERIWETR"/>
<dbReference type="InterPro" id="IPR027417">
    <property type="entry name" value="P-loop_NTPase"/>
</dbReference>
<dbReference type="InterPro" id="IPR058922">
    <property type="entry name" value="WHD_DRP"/>
</dbReference>
<dbReference type="Gene3D" id="1.10.8.430">
    <property type="entry name" value="Helical domain of apoptotic protease-activating factors"/>
    <property type="match status" value="1"/>
</dbReference>
<dbReference type="GO" id="GO:0043531">
    <property type="term" value="F:ADP binding"/>
    <property type="evidence" value="ECO:0007669"/>
    <property type="project" value="InterPro"/>
</dbReference>
<dbReference type="Pfam" id="PF00931">
    <property type="entry name" value="NB-ARC"/>
    <property type="match status" value="1"/>
</dbReference>
<dbReference type="AlphaFoldDB" id="A0A161X265"/>
<evidence type="ECO:0000256" key="4">
    <source>
        <dbReference type="ARBA" id="ARBA00022490"/>
    </source>
</evidence>
<reference evidence="14" key="1">
    <citation type="journal article" date="2016" name="Nat. Genet.">
        <title>A high-quality carrot genome assembly provides new insights into carotenoid accumulation and asterid genome evolution.</title>
        <authorList>
            <person name="Iorizzo M."/>
            <person name="Ellison S."/>
            <person name="Senalik D."/>
            <person name="Zeng P."/>
            <person name="Satapoomin P."/>
            <person name="Huang J."/>
            <person name="Bowman M."/>
            <person name="Iovene M."/>
            <person name="Sanseverino W."/>
            <person name="Cavagnaro P."/>
            <person name="Yildiz M."/>
            <person name="Macko-Podgorni A."/>
            <person name="Moranska E."/>
            <person name="Grzebelus E."/>
            <person name="Grzebelus D."/>
            <person name="Ashrafi H."/>
            <person name="Zheng Z."/>
            <person name="Cheng S."/>
            <person name="Spooner D."/>
            <person name="Van Deynze A."/>
            <person name="Simon P."/>
        </authorList>
    </citation>
    <scope>NUCLEOTIDE SEQUENCE</scope>
    <source>
        <tissue evidence="14">Leaf</tissue>
    </source>
</reference>
<dbReference type="SUPFAM" id="SSF52058">
    <property type="entry name" value="L domain-like"/>
    <property type="match status" value="1"/>
</dbReference>
<dbReference type="Proteomes" id="UP000077755">
    <property type="component" value="Chromosome 7"/>
</dbReference>
<dbReference type="InterPro" id="IPR002182">
    <property type="entry name" value="NB-ARC"/>
</dbReference>
<comment type="subcellular location">
    <subcellularLocation>
        <location evidence="2">Cytoplasm</location>
    </subcellularLocation>
</comment>
<comment type="similarity">
    <text evidence="3">Belongs to the disease resistance NB-LRR family.</text>
</comment>
<comment type="function">
    <text evidence="1">Confers resistance to late blight (Phytophthora infestans) races carrying the avirulence gene Avr1. Resistance proteins guard the plant against pathogens that contain an appropriate avirulence protein via an indirect interaction with this avirulence protein. That triggers a defense system including the hypersensitive response, which restricts the pathogen growth.</text>
</comment>